<dbReference type="AlphaFoldDB" id="A0A383CKN2"/>
<evidence type="ECO:0000313" key="1">
    <source>
        <dbReference type="EMBL" id="SVE32315.1"/>
    </source>
</evidence>
<gene>
    <name evidence="1" type="ORF">METZ01_LOCUS485169</name>
</gene>
<dbReference type="InterPro" id="IPR027417">
    <property type="entry name" value="P-loop_NTPase"/>
</dbReference>
<evidence type="ECO:0008006" key="2">
    <source>
        <dbReference type="Google" id="ProtNLM"/>
    </source>
</evidence>
<proteinExistence type="predicted"/>
<name>A0A383CKN2_9ZZZZ</name>
<feature type="non-terminal residue" evidence="1">
    <location>
        <position position="240"/>
    </location>
</feature>
<protein>
    <recommendedName>
        <fullName evidence="2">DNA helicase</fullName>
    </recommendedName>
</protein>
<sequence length="240" mass="27097">ELDRQGYRTLLLCYNKLLSDRLREDLADTNVTVDSFHGLCHEYVDAAGLLSGLEVSDDFWEEVLPGELPEAAERLRRSFEAIVVDEGQDFLPEWWTVIGLLLDDPDDGILCVFADTNQDVFRTGWEPPDDKAPFGLTINCRNTIQIAERVHALCDDELDSRGVQGVQPVFAKVSTPRQLEKTLGSALKKLIEKEKLRSEQVMVLSVDPDLVAELDGQKFDTVRLGEGRNAIHLETVRRFK</sequence>
<organism evidence="1">
    <name type="scientific">marine metagenome</name>
    <dbReference type="NCBI Taxonomy" id="408172"/>
    <lineage>
        <taxon>unclassified sequences</taxon>
        <taxon>metagenomes</taxon>
        <taxon>ecological metagenomes</taxon>
    </lineage>
</organism>
<feature type="non-terminal residue" evidence="1">
    <location>
        <position position="1"/>
    </location>
</feature>
<dbReference type="EMBL" id="UINC01209336">
    <property type="protein sequence ID" value="SVE32315.1"/>
    <property type="molecule type" value="Genomic_DNA"/>
</dbReference>
<dbReference type="Gene3D" id="3.40.50.300">
    <property type="entry name" value="P-loop containing nucleotide triphosphate hydrolases"/>
    <property type="match status" value="1"/>
</dbReference>
<dbReference type="SUPFAM" id="SSF52540">
    <property type="entry name" value="P-loop containing nucleoside triphosphate hydrolases"/>
    <property type="match status" value="1"/>
</dbReference>
<accession>A0A383CKN2</accession>
<reference evidence="1" key="1">
    <citation type="submission" date="2018-05" db="EMBL/GenBank/DDBJ databases">
        <authorList>
            <person name="Lanie J.A."/>
            <person name="Ng W.-L."/>
            <person name="Kazmierczak K.M."/>
            <person name="Andrzejewski T.M."/>
            <person name="Davidsen T.M."/>
            <person name="Wayne K.J."/>
            <person name="Tettelin H."/>
            <person name="Glass J.I."/>
            <person name="Rusch D."/>
            <person name="Podicherti R."/>
            <person name="Tsui H.-C.T."/>
            <person name="Winkler M.E."/>
        </authorList>
    </citation>
    <scope>NUCLEOTIDE SEQUENCE</scope>
</reference>